<sequence length="66" mass="7499">MADFSQATKVVSDLDQLLGPHSDVNLPPLYFAQRRANRNNSQYLKSLDKVDGILRIKELTLHPEYG</sequence>
<accession>A0A8K0V1X7</accession>
<proteinExistence type="predicted"/>
<evidence type="ECO:0000313" key="2">
    <source>
        <dbReference type="Proteomes" id="UP000659047"/>
    </source>
</evidence>
<evidence type="ECO:0000313" key="1">
    <source>
        <dbReference type="EMBL" id="MBK4715478.1"/>
    </source>
</evidence>
<dbReference type="RefSeq" id="WP_238713706.1">
    <property type="nucleotide sequence ID" value="NZ_JAEPBH010000020.1"/>
</dbReference>
<name>A0A8K0V1X7_9ENTR</name>
<keyword evidence="2" id="KW-1185">Reference proteome</keyword>
<organism evidence="1 2">
    <name type="scientific">Tenebrionibacter intestinalis</name>
    <dbReference type="NCBI Taxonomy" id="2799638"/>
    <lineage>
        <taxon>Bacteria</taxon>
        <taxon>Pseudomonadati</taxon>
        <taxon>Pseudomonadota</taxon>
        <taxon>Gammaproteobacteria</taxon>
        <taxon>Enterobacterales</taxon>
        <taxon>Enterobacteriaceae</taxon>
        <taxon>Tenebrionibacter/Tenebrionicola group</taxon>
        <taxon>Tenebrionibacter</taxon>
    </lineage>
</organism>
<reference evidence="1" key="1">
    <citation type="submission" date="2021-01" db="EMBL/GenBank/DDBJ databases">
        <title>Intestinitalea alba gen. nov., sp. nov., a novel genus of the family Enterobacteriaceae, isolated from the gut of the plastic-eating mealworm Tenebrio molitor L.</title>
        <authorList>
            <person name="Yang Y."/>
        </authorList>
    </citation>
    <scope>NUCLEOTIDE SEQUENCE</scope>
    <source>
        <strain evidence="1">BIT-L3</strain>
    </source>
</reference>
<dbReference type="AlphaFoldDB" id="A0A8K0V1X7"/>
<comment type="caution">
    <text evidence="1">The sequence shown here is derived from an EMBL/GenBank/DDBJ whole genome shotgun (WGS) entry which is preliminary data.</text>
</comment>
<gene>
    <name evidence="1" type="ORF">JJB97_09070</name>
</gene>
<dbReference type="Proteomes" id="UP000659047">
    <property type="component" value="Unassembled WGS sequence"/>
</dbReference>
<protein>
    <submittedName>
        <fullName evidence="1">Uncharacterized protein</fullName>
    </submittedName>
</protein>
<dbReference type="EMBL" id="JAEPBH010000020">
    <property type="protein sequence ID" value="MBK4715478.1"/>
    <property type="molecule type" value="Genomic_DNA"/>
</dbReference>